<evidence type="ECO:0000313" key="1">
    <source>
        <dbReference type="EMBL" id="GFY24895.1"/>
    </source>
</evidence>
<sequence length="134" mass="15332">MFACSFDQSVFRSIVDAMYGLRVALGIHQPFFDTREAVRLPDEFFYRTRFIFNPGPTYPPLFEYPGSPSKPDADLPKVPIRFFSSATYGIRFIDPLKAVLWNMKAIGYLIEPRSEMMIKIEARLGGRGTPLRVS</sequence>
<reference evidence="1" key="1">
    <citation type="submission" date="2020-08" db="EMBL/GenBank/DDBJ databases">
        <title>Multicomponent nature underlies the extraordinary mechanical properties of spider dragline silk.</title>
        <authorList>
            <person name="Kono N."/>
            <person name="Nakamura H."/>
            <person name="Mori M."/>
            <person name="Yoshida Y."/>
            <person name="Ohtoshi R."/>
            <person name="Malay A.D."/>
            <person name="Moran D.A.P."/>
            <person name="Tomita M."/>
            <person name="Numata K."/>
            <person name="Arakawa K."/>
        </authorList>
    </citation>
    <scope>NUCLEOTIDE SEQUENCE</scope>
</reference>
<keyword evidence="2" id="KW-1185">Reference proteome</keyword>
<accession>A0A8X6VYQ5</accession>
<organism evidence="1 2">
    <name type="scientific">Trichonephila clavipes</name>
    <name type="common">Golden silk orbweaver</name>
    <name type="synonym">Nephila clavipes</name>
    <dbReference type="NCBI Taxonomy" id="2585209"/>
    <lineage>
        <taxon>Eukaryota</taxon>
        <taxon>Metazoa</taxon>
        <taxon>Ecdysozoa</taxon>
        <taxon>Arthropoda</taxon>
        <taxon>Chelicerata</taxon>
        <taxon>Arachnida</taxon>
        <taxon>Araneae</taxon>
        <taxon>Araneomorphae</taxon>
        <taxon>Entelegynae</taxon>
        <taxon>Araneoidea</taxon>
        <taxon>Nephilidae</taxon>
        <taxon>Trichonephila</taxon>
    </lineage>
</organism>
<dbReference type="EMBL" id="BMAU01021370">
    <property type="protein sequence ID" value="GFY24895.1"/>
    <property type="molecule type" value="Genomic_DNA"/>
</dbReference>
<protein>
    <submittedName>
        <fullName evidence="1">Uncharacterized protein</fullName>
    </submittedName>
</protein>
<dbReference type="Proteomes" id="UP000887159">
    <property type="component" value="Unassembled WGS sequence"/>
</dbReference>
<name>A0A8X6VYQ5_TRICX</name>
<gene>
    <name evidence="1" type="ORF">TNCV_2690861</name>
</gene>
<proteinExistence type="predicted"/>
<evidence type="ECO:0000313" key="2">
    <source>
        <dbReference type="Proteomes" id="UP000887159"/>
    </source>
</evidence>
<comment type="caution">
    <text evidence="1">The sequence shown here is derived from an EMBL/GenBank/DDBJ whole genome shotgun (WGS) entry which is preliminary data.</text>
</comment>
<dbReference type="AlphaFoldDB" id="A0A8X6VYQ5"/>